<proteinExistence type="predicted"/>
<organism evidence="3 4">
    <name type="scientific">Brachybacterium vulturis</name>
    <dbReference type="NCBI Taxonomy" id="2017484"/>
    <lineage>
        <taxon>Bacteria</taxon>
        <taxon>Bacillati</taxon>
        <taxon>Actinomycetota</taxon>
        <taxon>Actinomycetes</taxon>
        <taxon>Micrococcales</taxon>
        <taxon>Dermabacteraceae</taxon>
        <taxon>Brachybacterium</taxon>
    </lineage>
</organism>
<keyword evidence="1" id="KW-0233">DNA recombination</keyword>
<dbReference type="Gene3D" id="1.10.443.10">
    <property type="entry name" value="Intergrase catalytic core"/>
    <property type="match status" value="1"/>
</dbReference>
<feature type="domain" description="Tyr recombinase" evidence="2">
    <location>
        <begin position="1"/>
        <end position="194"/>
    </location>
</feature>
<dbReference type="RefSeq" id="WP_096804333.1">
    <property type="nucleotide sequence ID" value="NZ_CP023563.1"/>
</dbReference>
<dbReference type="PANTHER" id="PTHR34605:SF4">
    <property type="entry name" value="DNA ADENINE METHYLTRANSFERASE"/>
    <property type="match status" value="1"/>
</dbReference>
<dbReference type="KEGG" id="brz:CFK38_11600"/>
<evidence type="ECO:0000256" key="1">
    <source>
        <dbReference type="ARBA" id="ARBA00023172"/>
    </source>
</evidence>
<dbReference type="PROSITE" id="PS51898">
    <property type="entry name" value="TYR_RECOMBINASE"/>
    <property type="match status" value="1"/>
</dbReference>
<dbReference type="SUPFAM" id="SSF56349">
    <property type="entry name" value="DNA breaking-rejoining enzymes"/>
    <property type="match status" value="1"/>
</dbReference>
<dbReference type="CDD" id="cd00799">
    <property type="entry name" value="INT_Cre_C"/>
    <property type="match status" value="1"/>
</dbReference>
<dbReference type="InterPro" id="IPR011010">
    <property type="entry name" value="DNA_brk_join_enz"/>
</dbReference>
<dbReference type="InterPro" id="IPR052925">
    <property type="entry name" value="Phage_Integrase-like_Recomb"/>
</dbReference>
<keyword evidence="4" id="KW-1185">Reference proteome</keyword>
<evidence type="ECO:0000313" key="3">
    <source>
        <dbReference type="EMBL" id="ATG53226.1"/>
    </source>
</evidence>
<dbReference type="AlphaFoldDB" id="A0A291GT31"/>
<dbReference type="InterPro" id="IPR013762">
    <property type="entry name" value="Integrase-like_cat_sf"/>
</dbReference>
<reference evidence="4" key="1">
    <citation type="submission" date="2017-09" db="EMBL/GenBank/DDBJ databases">
        <title>Brachybacterium sp. VM2412.</title>
        <authorList>
            <person name="Tak E.J."/>
            <person name="Bae J.-W."/>
        </authorList>
    </citation>
    <scope>NUCLEOTIDE SEQUENCE [LARGE SCALE GENOMIC DNA]</scope>
    <source>
        <strain evidence="4">VM2412</strain>
    </source>
</reference>
<dbReference type="GO" id="GO:0015074">
    <property type="term" value="P:DNA integration"/>
    <property type="evidence" value="ECO:0007669"/>
    <property type="project" value="InterPro"/>
</dbReference>
<dbReference type="Proteomes" id="UP000218165">
    <property type="component" value="Chromosome"/>
</dbReference>
<dbReference type="GO" id="GO:0006310">
    <property type="term" value="P:DNA recombination"/>
    <property type="evidence" value="ECO:0007669"/>
    <property type="project" value="UniProtKB-KW"/>
</dbReference>
<evidence type="ECO:0000259" key="2">
    <source>
        <dbReference type="PROSITE" id="PS51898"/>
    </source>
</evidence>
<sequence>MDDLSTIVGKRDRAVLLLGLATAQRRSEIADLTTKDLTRLDSGLLVRIRPSKTDQTGKRDVIGVPLGKHPETCPVLAVEDWLEASGRRIGDGHPLFSRVFNQARVSTTKISDRSIARIVQARAAAAGVTGKEYSQVFGTESRISGHSLRAGHATSAAEAGLDPMTIARTTRHRRLDSLARYVRPASAVEDSTAGQIGL</sequence>
<name>A0A291GT31_9MICO</name>
<protein>
    <recommendedName>
        <fullName evidence="2">Tyr recombinase domain-containing protein</fullName>
    </recommendedName>
</protein>
<dbReference type="GO" id="GO:0003677">
    <property type="term" value="F:DNA binding"/>
    <property type="evidence" value="ECO:0007669"/>
    <property type="project" value="InterPro"/>
</dbReference>
<dbReference type="Pfam" id="PF00589">
    <property type="entry name" value="Phage_integrase"/>
    <property type="match status" value="1"/>
</dbReference>
<evidence type="ECO:0000313" key="4">
    <source>
        <dbReference type="Proteomes" id="UP000218165"/>
    </source>
</evidence>
<dbReference type="InterPro" id="IPR002104">
    <property type="entry name" value="Integrase_catalytic"/>
</dbReference>
<dbReference type="PANTHER" id="PTHR34605">
    <property type="entry name" value="PHAGE_INTEGRASE DOMAIN-CONTAINING PROTEIN"/>
    <property type="match status" value="1"/>
</dbReference>
<dbReference type="EMBL" id="CP023563">
    <property type="protein sequence ID" value="ATG53226.1"/>
    <property type="molecule type" value="Genomic_DNA"/>
</dbReference>
<gene>
    <name evidence="3" type="ORF">CFK38_11600</name>
</gene>
<accession>A0A291GT31</accession>